<keyword evidence="3" id="KW-0804">Transcription</keyword>
<keyword evidence="1" id="KW-0805">Transcription regulation</keyword>
<dbReference type="Gene3D" id="3.30.450.40">
    <property type="match status" value="1"/>
</dbReference>
<dbReference type="InterPro" id="IPR005471">
    <property type="entry name" value="Tscrpt_reg_IclR_N"/>
</dbReference>
<dbReference type="AlphaFoldDB" id="A0A558DPM0"/>
<dbReference type="SMART" id="SM00346">
    <property type="entry name" value="HTH_ICLR"/>
    <property type="match status" value="1"/>
</dbReference>
<organism evidence="6 7">
    <name type="scientific">Amycolatopsis rhizosphaerae</name>
    <dbReference type="NCBI Taxonomy" id="2053003"/>
    <lineage>
        <taxon>Bacteria</taxon>
        <taxon>Bacillati</taxon>
        <taxon>Actinomycetota</taxon>
        <taxon>Actinomycetes</taxon>
        <taxon>Pseudonocardiales</taxon>
        <taxon>Pseudonocardiaceae</taxon>
        <taxon>Amycolatopsis</taxon>
    </lineage>
</organism>
<comment type="caution">
    <text evidence="6">The sequence shown here is derived from an EMBL/GenBank/DDBJ whole genome shotgun (WGS) entry which is preliminary data.</text>
</comment>
<name>A0A558DPM0_9PSEU</name>
<reference evidence="6 7" key="1">
    <citation type="submission" date="2019-07" db="EMBL/GenBank/DDBJ databases">
        <authorList>
            <person name="Duangmal K."/>
            <person name="Teo W.F.A."/>
        </authorList>
    </citation>
    <scope>NUCLEOTIDE SEQUENCE [LARGE SCALE GENOMIC DNA]</scope>
    <source>
        <strain evidence="6 7">TBRC 6029</strain>
    </source>
</reference>
<evidence type="ECO:0000313" key="6">
    <source>
        <dbReference type="EMBL" id="TVT62950.1"/>
    </source>
</evidence>
<evidence type="ECO:0000256" key="2">
    <source>
        <dbReference type="ARBA" id="ARBA00023125"/>
    </source>
</evidence>
<dbReference type="OrthoDB" id="156285at2"/>
<evidence type="ECO:0000313" key="7">
    <source>
        <dbReference type="Proteomes" id="UP000320011"/>
    </source>
</evidence>
<keyword evidence="2" id="KW-0238">DNA-binding</keyword>
<dbReference type="InterPro" id="IPR050707">
    <property type="entry name" value="HTH_MetabolicPath_Reg"/>
</dbReference>
<dbReference type="Pfam" id="PF01614">
    <property type="entry name" value="IclR_C"/>
    <property type="match status" value="1"/>
</dbReference>
<protein>
    <submittedName>
        <fullName evidence="6">Helix-turn-helix domain-containing protein</fullName>
    </submittedName>
</protein>
<dbReference type="SUPFAM" id="SSF55781">
    <property type="entry name" value="GAF domain-like"/>
    <property type="match status" value="1"/>
</dbReference>
<evidence type="ECO:0000256" key="1">
    <source>
        <dbReference type="ARBA" id="ARBA00023015"/>
    </source>
</evidence>
<dbReference type="GO" id="GO:0045892">
    <property type="term" value="P:negative regulation of DNA-templated transcription"/>
    <property type="evidence" value="ECO:0007669"/>
    <property type="project" value="TreeGrafter"/>
</dbReference>
<feature type="domain" description="HTH iclR-type" evidence="4">
    <location>
        <begin position="6"/>
        <end position="69"/>
    </location>
</feature>
<evidence type="ECO:0000259" key="4">
    <source>
        <dbReference type="PROSITE" id="PS51077"/>
    </source>
</evidence>
<gene>
    <name evidence="6" type="ORF">FNH05_00125</name>
</gene>
<keyword evidence="7" id="KW-1185">Reference proteome</keyword>
<dbReference type="Gene3D" id="1.10.10.10">
    <property type="entry name" value="Winged helix-like DNA-binding domain superfamily/Winged helix DNA-binding domain"/>
    <property type="match status" value="1"/>
</dbReference>
<dbReference type="PROSITE" id="PS51077">
    <property type="entry name" value="HTH_ICLR"/>
    <property type="match status" value="1"/>
</dbReference>
<evidence type="ECO:0000256" key="3">
    <source>
        <dbReference type="ARBA" id="ARBA00023163"/>
    </source>
</evidence>
<dbReference type="GO" id="GO:0003700">
    <property type="term" value="F:DNA-binding transcription factor activity"/>
    <property type="evidence" value="ECO:0007669"/>
    <property type="project" value="TreeGrafter"/>
</dbReference>
<evidence type="ECO:0000259" key="5">
    <source>
        <dbReference type="PROSITE" id="PS51078"/>
    </source>
</evidence>
<feature type="domain" description="IclR-ED" evidence="5">
    <location>
        <begin position="68"/>
        <end position="209"/>
    </location>
</feature>
<dbReference type="EMBL" id="VJWX01000001">
    <property type="protein sequence ID" value="TVT62950.1"/>
    <property type="molecule type" value="Genomic_DNA"/>
</dbReference>
<dbReference type="PROSITE" id="PS51078">
    <property type="entry name" value="ICLR_ED"/>
    <property type="match status" value="1"/>
</dbReference>
<dbReference type="PANTHER" id="PTHR30136:SF24">
    <property type="entry name" value="HTH-TYPE TRANSCRIPTIONAL REPRESSOR ALLR"/>
    <property type="match status" value="1"/>
</dbReference>
<dbReference type="InterPro" id="IPR014757">
    <property type="entry name" value="Tscrpt_reg_IclR_C"/>
</dbReference>
<dbReference type="PANTHER" id="PTHR30136">
    <property type="entry name" value="HELIX-TURN-HELIX TRANSCRIPTIONAL REGULATOR, ICLR FAMILY"/>
    <property type="match status" value="1"/>
</dbReference>
<reference evidence="6 7" key="2">
    <citation type="submission" date="2019-08" db="EMBL/GenBank/DDBJ databases">
        <title>Amycolatopsis acidicola sp. nov., isolated from peat swamp forest soil.</title>
        <authorList>
            <person name="Srisuk N."/>
        </authorList>
    </citation>
    <scope>NUCLEOTIDE SEQUENCE [LARGE SCALE GENOMIC DNA]</scope>
    <source>
        <strain evidence="6 7">TBRC 6029</strain>
    </source>
</reference>
<dbReference type="GO" id="GO:0003677">
    <property type="term" value="F:DNA binding"/>
    <property type="evidence" value="ECO:0007669"/>
    <property type="project" value="UniProtKB-KW"/>
</dbReference>
<dbReference type="Pfam" id="PF09339">
    <property type="entry name" value="HTH_IclR"/>
    <property type="match status" value="1"/>
</dbReference>
<dbReference type="Proteomes" id="UP000320011">
    <property type="component" value="Unassembled WGS sequence"/>
</dbReference>
<accession>A0A558DPM0</accession>
<sequence>MTAEGALTLDRGLALLQAVADAGGDAATISELAATIGASRAAVYRLLVPLSARGLVRRDGNKVRLSVGVLRLAGQVLPQLREAARPVLRALAEKAEATAHLSVAEGDHVAAVVVVEPSSADVHVAYRVGIRQPIGAGAVGKALSLKQEGRGWVTSSGDVARGVVSVAAPVRGVPALKASVGVLSLGPVRAEVTGPQVVAAAIALTGALK</sequence>
<proteinExistence type="predicted"/>
<dbReference type="InterPro" id="IPR029016">
    <property type="entry name" value="GAF-like_dom_sf"/>
</dbReference>
<dbReference type="InterPro" id="IPR036388">
    <property type="entry name" value="WH-like_DNA-bd_sf"/>
</dbReference>
<dbReference type="SUPFAM" id="SSF46785">
    <property type="entry name" value="Winged helix' DNA-binding domain"/>
    <property type="match status" value="1"/>
</dbReference>
<dbReference type="InterPro" id="IPR036390">
    <property type="entry name" value="WH_DNA-bd_sf"/>
</dbReference>
<dbReference type="RefSeq" id="WP_144584657.1">
    <property type="nucleotide sequence ID" value="NZ_VJWX01000001.1"/>
</dbReference>